<keyword evidence="3" id="KW-1185">Reference proteome</keyword>
<dbReference type="SUPFAM" id="SSF56935">
    <property type="entry name" value="Porins"/>
    <property type="match status" value="1"/>
</dbReference>
<evidence type="ECO:0000313" key="3">
    <source>
        <dbReference type="Proteomes" id="UP000482295"/>
    </source>
</evidence>
<evidence type="ECO:0000256" key="1">
    <source>
        <dbReference type="SAM" id="SignalP"/>
    </source>
</evidence>
<keyword evidence="1" id="KW-0732">Signal</keyword>
<gene>
    <name evidence="2" type="ORF">F0475_09875</name>
</gene>
<proteinExistence type="predicted"/>
<name>A0A7C9LEQ3_9BACT</name>
<organism evidence="2 3">
    <name type="scientific">Prevotella vespertina</name>
    <dbReference type="NCBI Taxonomy" id="2608404"/>
    <lineage>
        <taxon>Bacteria</taxon>
        <taxon>Pseudomonadati</taxon>
        <taxon>Bacteroidota</taxon>
        <taxon>Bacteroidia</taxon>
        <taxon>Bacteroidales</taxon>
        <taxon>Prevotellaceae</taxon>
        <taxon>Prevotella</taxon>
    </lineage>
</organism>
<feature type="signal peptide" evidence="1">
    <location>
        <begin position="1"/>
        <end position="24"/>
    </location>
</feature>
<sequence>MTKNRVRSLFFMICALFICLSAHAQKYRYQVNGLVQDAITGEGMPVKLYLMTADSIVIDSVSTEAEQDPESGKAIYTGEYSFPGVIEKGHYIVHAVSEGYQDAYMNCELKSKREFYIPVRTIYMYKVHKLKEVTVKATKLKMVIKKDTIVYNADAFNLPEGSMLETLVARLPGAKLTKDGQIYVNGKYVESLLVNGNNFFSGNPMMALENLPAYTVSKIKVFNKAGQKSQMMGQDMGDKVYTMDVRLKKEYATGYMGNFEAGAGTQHRYMTRAFLMKFSDKERIGTYFNMNNLNDNQRARLDGEWSPQDVSDGLTTTKTAGLSYMRPLSTPISWFQSDVTWEHTNDNLVTKTNTQTFLPDGDSYRKAVSNMRNSSTSWQTTNLLILQEDAYYVTSNLAASYKKKTGWGLDNQRDSVHNSLLSRLMESQSNDVKHYGFTFDNSVGWKVLMSDMFGVTGQVYYTRDLNRSLLSSDLQYPTAALPADKRVRYLNTPNQNLKLTAGLHYIWNYRDRSVIPEYKYIYNFNKTNNLLYRLDRIGAGPYSLDNLPPSTALMIAGALDGNNTYEYRERRHEHLFNLSYSSLKSLLFGAEFRVGVPVRLLHASLNYERMGMQHISRQRTFFEPMLSLEKQGQWSVRMGMSSDFPEMTLLTTYRDDSNPLYVREGNSKLRDIHKYYVTGNVTFRGQHQQSISLSASYNQTDNAVAYGLQYDKTTSVSHILPVSVNGNWHINGSFNFTRALDKNNRLTIDNNFAAEYRHSVDMAQTLGSTGNERSIVGNVILDNTLKLNYRANDNAEVALHGSVKYYSITSKRTGFEAIHAGDYNVGLNTTLALPWHFQLVTDITVFMRRGYQQAEMNTSDWLWNAQLTRSFFNNHLLAKLQAFDILHQLRSTSYAVNEQGRMETWHNSIPRYVMFSLAWKFNVNPKKK</sequence>
<dbReference type="EMBL" id="VVIQ01000011">
    <property type="protein sequence ID" value="MUL28596.1"/>
    <property type="molecule type" value="Genomic_DNA"/>
</dbReference>
<accession>A0A7C9LEQ3</accession>
<dbReference type="Proteomes" id="UP000482295">
    <property type="component" value="Unassembled WGS sequence"/>
</dbReference>
<comment type="caution">
    <text evidence="2">The sequence shown here is derived from an EMBL/GenBank/DDBJ whole genome shotgun (WGS) entry which is preliminary data.</text>
</comment>
<protein>
    <recommendedName>
        <fullName evidence="4">Outer membrane protein beta-barrel domain-containing protein</fullName>
    </recommendedName>
</protein>
<evidence type="ECO:0008006" key="4">
    <source>
        <dbReference type="Google" id="ProtNLM"/>
    </source>
</evidence>
<dbReference type="AlphaFoldDB" id="A0A7C9LEQ3"/>
<dbReference type="RefSeq" id="WP_155716467.1">
    <property type="nucleotide sequence ID" value="NZ_VVIQ01000011.1"/>
</dbReference>
<feature type="chain" id="PRO_5029009501" description="Outer membrane protein beta-barrel domain-containing protein" evidence="1">
    <location>
        <begin position="25"/>
        <end position="928"/>
    </location>
</feature>
<reference evidence="2 3" key="1">
    <citation type="submission" date="2019-09" db="EMBL/GenBank/DDBJ databases">
        <title>Prevotella A2879 sp. nov., isolated from an abscess of a patient.</title>
        <authorList>
            <person name="Buhl M."/>
            <person name="Oberhettinger P."/>
        </authorList>
    </citation>
    <scope>NUCLEOTIDE SEQUENCE [LARGE SCALE GENOMIC DNA]</scope>
    <source>
        <strain evidence="2 3">A2879</strain>
    </source>
</reference>
<evidence type="ECO:0000313" key="2">
    <source>
        <dbReference type="EMBL" id="MUL28596.1"/>
    </source>
</evidence>